<feature type="compositionally biased region" description="Low complexity" evidence="4">
    <location>
        <begin position="331"/>
        <end position="343"/>
    </location>
</feature>
<dbReference type="PROSITE" id="PS00079">
    <property type="entry name" value="MULTICOPPER_OXIDASE1"/>
    <property type="match status" value="1"/>
</dbReference>
<dbReference type="EMBL" id="NEDP02003738">
    <property type="protein sequence ID" value="OWF48064.1"/>
    <property type="molecule type" value="Genomic_DNA"/>
</dbReference>
<feature type="compositionally biased region" description="Basic and acidic residues" evidence="4">
    <location>
        <begin position="912"/>
        <end position="923"/>
    </location>
</feature>
<protein>
    <submittedName>
        <fullName evidence="9">Laccase</fullName>
    </submittedName>
</protein>
<organism evidence="9 10">
    <name type="scientific">Mizuhopecten yessoensis</name>
    <name type="common">Japanese scallop</name>
    <name type="synonym">Patinopecten yessoensis</name>
    <dbReference type="NCBI Taxonomy" id="6573"/>
    <lineage>
        <taxon>Eukaryota</taxon>
        <taxon>Metazoa</taxon>
        <taxon>Spiralia</taxon>
        <taxon>Lophotrochozoa</taxon>
        <taxon>Mollusca</taxon>
        <taxon>Bivalvia</taxon>
        <taxon>Autobranchia</taxon>
        <taxon>Pteriomorphia</taxon>
        <taxon>Pectinida</taxon>
        <taxon>Pectinoidea</taxon>
        <taxon>Pectinidae</taxon>
        <taxon>Mizuhopecten</taxon>
    </lineage>
</organism>
<accession>A0A210QH55</accession>
<dbReference type="InterPro" id="IPR033138">
    <property type="entry name" value="Cu_oxidase_CS"/>
</dbReference>
<evidence type="ECO:0000256" key="2">
    <source>
        <dbReference type="ARBA" id="ARBA00022723"/>
    </source>
</evidence>
<dbReference type="Gene3D" id="2.60.40.420">
    <property type="entry name" value="Cupredoxins - blue copper proteins"/>
    <property type="match status" value="4"/>
</dbReference>
<evidence type="ECO:0000256" key="4">
    <source>
        <dbReference type="SAM" id="MobiDB-lite"/>
    </source>
</evidence>
<evidence type="ECO:0000256" key="3">
    <source>
        <dbReference type="ARBA" id="ARBA00023002"/>
    </source>
</evidence>
<dbReference type="GO" id="GO:0005886">
    <property type="term" value="C:plasma membrane"/>
    <property type="evidence" value="ECO:0007669"/>
    <property type="project" value="TreeGrafter"/>
</dbReference>
<dbReference type="Pfam" id="PF00394">
    <property type="entry name" value="Cu-oxidase"/>
    <property type="match status" value="1"/>
</dbReference>
<dbReference type="PANTHER" id="PTHR11709:SF232">
    <property type="entry name" value="STRAW, ISOFORM G"/>
    <property type="match status" value="1"/>
</dbReference>
<dbReference type="InterPro" id="IPR045087">
    <property type="entry name" value="Cu-oxidase_fam"/>
</dbReference>
<evidence type="ECO:0000259" key="7">
    <source>
        <dbReference type="Pfam" id="PF07731"/>
    </source>
</evidence>
<dbReference type="SUPFAM" id="SSF49503">
    <property type="entry name" value="Cupredoxins"/>
    <property type="match status" value="3"/>
</dbReference>
<dbReference type="InterPro" id="IPR011706">
    <property type="entry name" value="Cu-oxidase_C"/>
</dbReference>
<feature type="region of interest" description="Disordered" evidence="4">
    <location>
        <begin position="244"/>
        <end position="426"/>
    </location>
</feature>
<evidence type="ECO:0000256" key="1">
    <source>
        <dbReference type="ARBA" id="ARBA00010609"/>
    </source>
</evidence>
<proteinExistence type="inferred from homology"/>
<dbReference type="CDD" id="cd13858">
    <property type="entry name" value="CuRO_1_tcLCC2_insect_like"/>
    <property type="match status" value="1"/>
</dbReference>
<dbReference type="FunFam" id="2.60.40.420:FF:000031">
    <property type="entry name" value="Laccase-2 isoform A"/>
    <property type="match status" value="1"/>
</dbReference>
<dbReference type="FunFam" id="2.60.40.420:FF:000045">
    <property type="entry name" value="Laccase 2"/>
    <property type="match status" value="1"/>
</dbReference>
<dbReference type="InterPro" id="IPR008972">
    <property type="entry name" value="Cupredoxin"/>
</dbReference>
<dbReference type="CDD" id="cd13905">
    <property type="entry name" value="CuRO_3_tcLLC2_insect_like"/>
    <property type="match status" value="1"/>
</dbReference>
<dbReference type="InterPro" id="IPR001117">
    <property type="entry name" value="Cu-oxidase_2nd"/>
</dbReference>
<comment type="similarity">
    <text evidence="1">Belongs to the multicopper oxidase family.</text>
</comment>
<dbReference type="Pfam" id="PF07732">
    <property type="entry name" value="Cu-oxidase_3"/>
    <property type="match status" value="1"/>
</dbReference>
<dbReference type="Proteomes" id="UP000242188">
    <property type="component" value="Unassembled WGS sequence"/>
</dbReference>
<evidence type="ECO:0000259" key="8">
    <source>
        <dbReference type="Pfam" id="PF07732"/>
    </source>
</evidence>
<feature type="domain" description="Plastocyanin-like" evidence="8">
    <location>
        <begin position="86"/>
        <end position="201"/>
    </location>
</feature>
<dbReference type="InterPro" id="IPR011707">
    <property type="entry name" value="Cu-oxidase-like_N"/>
</dbReference>
<feature type="domain" description="Plastocyanin-like" evidence="6">
    <location>
        <begin position="419"/>
        <end position="527"/>
    </location>
</feature>
<evidence type="ECO:0000259" key="6">
    <source>
        <dbReference type="Pfam" id="PF00394"/>
    </source>
</evidence>
<keyword evidence="2" id="KW-0479">Metal-binding</keyword>
<dbReference type="GO" id="GO:0005507">
    <property type="term" value="F:copper ion binding"/>
    <property type="evidence" value="ECO:0007669"/>
    <property type="project" value="InterPro"/>
</dbReference>
<dbReference type="PROSITE" id="PS00080">
    <property type="entry name" value="MULTICOPPER_OXIDASE2"/>
    <property type="match status" value="1"/>
</dbReference>
<sequence>MTLTSLIWIVVMVTLGSLPTSRSVTPWNPSLPWKPTMSNYHNHPCSRECVEGAPSLVCEYDFIIEYYYTLTRACYGCPYNQTDCTRPHCVPADGRSRGILTVNRMIPGPGIHVCVGDAIKVNVKNKLEGSEGTTIHWHGVLQHGTPYMDGVAMLTQCPIHAHSTFQYNFLAELPGTHYWHAHAGLQRADGLFGALVIRQPRSRDVHGLEYDFDLPDHTVLINDWLSEMSATRYAGHHHAMTEHSPDSILINGHGSKHVFSESPSHSEHSHGHGGHMGASKGHDGHEMHPTGSMTHGQPTAHSESSIISGHNGMTHSDGSHDQNSNHLSRGPTPTMMPTESPMSHGDHPSMTAHDAHVDMGQPMGSHAATTPEGHSESAREHLHTDGIRSSDSTTEGHNHHRSRRSSEKPGCGNDTGHQKDQEVHTPNAVFLITPGFRSRFRLISNGVNNCPIHFSIDNHTLLVISSDGSPFKPVKVESLNLFAGERYDVIIEAINPVGNYWIRTRGLADCGPEMKSASQTAILRYLGAPDTLPSGCTDYESGNRRGMKLNPFNEEMNGDAMITVADLLSTEPNDISLKPIPDRQFYLAMDFNMVENYRFHDPEYYSLSSQMGAVGGHHAHHLFTPQINGITYINPPSPPLSQYHRASQYFCDKNDFLVDCKTQLCECTHRLKVKVGEVVELVLIDEGKHLDNSHPMHLHGHSFRVVAMEKLNTSTSVEYVKMRDRIGLISRNLDRPITKDTVNVPDGGYTIVRFHAKNPGFWLLHCHIAFHMAMGMSVVIQVGEVEQMPAPPRNFPRCGDWTPETQQMEEYPECGQQSTAYPLVMGTDVANSYYGSSVQPHYISNFNPPQPNLSSQSSVNATAKNMRMQMFNMFLTGSNGRPTRPRGLKWTKSSAASSPSLDVRPRRTGRNARTDHHEDRSDRVLSTNPLLYPSGRR</sequence>
<reference evidence="9 10" key="1">
    <citation type="journal article" date="2017" name="Nat. Ecol. Evol.">
        <title>Scallop genome provides insights into evolution of bilaterian karyotype and development.</title>
        <authorList>
            <person name="Wang S."/>
            <person name="Zhang J."/>
            <person name="Jiao W."/>
            <person name="Li J."/>
            <person name="Xun X."/>
            <person name="Sun Y."/>
            <person name="Guo X."/>
            <person name="Huan P."/>
            <person name="Dong B."/>
            <person name="Zhang L."/>
            <person name="Hu X."/>
            <person name="Sun X."/>
            <person name="Wang J."/>
            <person name="Zhao C."/>
            <person name="Wang Y."/>
            <person name="Wang D."/>
            <person name="Huang X."/>
            <person name="Wang R."/>
            <person name="Lv J."/>
            <person name="Li Y."/>
            <person name="Zhang Z."/>
            <person name="Liu B."/>
            <person name="Lu W."/>
            <person name="Hui Y."/>
            <person name="Liang J."/>
            <person name="Zhou Z."/>
            <person name="Hou R."/>
            <person name="Li X."/>
            <person name="Liu Y."/>
            <person name="Li H."/>
            <person name="Ning X."/>
            <person name="Lin Y."/>
            <person name="Zhao L."/>
            <person name="Xing Q."/>
            <person name="Dou J."/>
            <person name="Li Y."/>
            <person name="Mao J."/>
            <person name="Guo H."/>
            <person name="Dou H."/>
            <person name="Li T."/>
            <person name="Mu C."/>
            <person name="Jiang W."/>
            <person name="Fu Q."/>
            <person name="Fu X."/>
            <person name="Miao Y."/>
            <person name="Liu J."/>
            <person name="Yu Q."/>
            <person name="Li R."/>
            <person name="Liao H."/>
            <person name="Li X."/>
            <person name="Kong Y."/>
            <person name="Jiang Z."/>
            <person name="Chourrout D."/>
            <person name="Li R."/>
            <person name="Bao Z."/>
        </authorList>
    </citation>
    <scope>NUCLEOTIDE SEQUENCE [LARGE SCALE GENOMIC DNA]</scope>
    <source>
        <strain evidence="9 10">PY_sf001</strain>
    </source>
</reference>
<name>A0A210QH55_MIZYE</name>
<feature type="compositionally biased region" description="Polar residues" evidence="4">
    <location>
        <begin position="291"/>
        <end position="327"/>
    </location>
</feature>
<dbReference type="OrthoDB" id="2121828at2759"/>
<dbReference type="CDD" id="cd13884">
    <property type="entry name" value="CuRO_2_tcLCC_insect_like"/>
    <property type="match status" value="1"/>
</dbReference>
<evidence type="ECO:0000313" key="10">
    <source>
        <dbReference type="Proteomes" id="UP000242188"/>
    </source>
</evidence>
<feature type="compositionally biased region" description="Basic and acidic residues" evidence="4">
    <location>
        <begin position="373"/>
        <end position="388"/>
    </location>
</feature>
<feature type="chain" id="PRO_5012216771" evidence="5">
    <location>
        <begin position="24"/>
        <end position="937"/>
    </location>
</feature>
<feature type="domain" description="Plastocyanin-like" evidence="7">
    <location>
        <begin position="634"/>
        <end position="783"/>
    </location>
</feature>
<evidence type="ECO:0000313" key="9">
    <source>
        <dbReference type="EMBL" id="OWF48064.1"/>
    </source>
</evidence>
<keyword evidence="10" id="KW-1185">Reference proteome</keyword>
<keyword evidence="5" id="KW-0732">Signal</keyword>
<dbReference type="Pfam" id="PF07731">
    <property type="entry name" value="Cu-oxidase_2"/>
    <property type="match status" value="1"/>
</dbReference>
<dbReference type="GO" id="GO:0016491">
    <property type="term" value="F:oxidoreductase activity"/>
    <property type="evidence" value="ECO:0007669"/>
    <property type="project" value="UniProtKB-KW"/>
</dbReference>
<gene>
    <name evidence="9" type="ORF">KP79_PYT13978</name>
</gene>
<comment type="caution">
    <text evidence="9">The sequence shown here is derived from an EMBL/GenBank/DDBJ whole genome shotgun (WGS) entry which is preliminary data.</text>
</comment>
<evidence type="ECO:0000256" key="5">
    <source>
        <dbReference type="SAM" id="SignalP"/>
    </source>
</evidence>
<dbReference type="PANTHER" id="PTHR11709">
    <property type="entry name" value="MULTI-COPPER OXIDASE"/>
    <property type="match status" value="1"/>
</dbReference>
<keyword evidence="3" id="KW-0560">Oxidoreductase</keyword>
<dbReference type="AlphaFoldDB" id="A0A210QH55"/>
<dbReference type="InterPro" id="IPR002355">
    <property type="entry name" value="Cu_oxidase_Cu_BS"/>
</dbReference>
<feature type="region of interest" description="Disordered" evidence="4">
    <location>
        <begin position="875"/>
        <end position="937"/>
    </location>
</feature>
<dbReference type="GO" id="GO:0006826">
    <property type="term" value="P:iron ion transport"/>
    <property type="evidence" value="ECO:0007669"/>
    <property type="project" value="TreeGrafter"/>
</dbReference>
<feature type="compositionally biased region" description="Polar residues" evidence="4">
    <location>
        <begin position="891"/>
        <end position="900"/>
    </location>
</feature>
<feature type="signal peptide" evidence="5">
    <location>
        <begin position="1"/>
        <end position="23"/>
    </location>
</feature>